<dbReference type="AlphaFoldDB" id="A0A5C2RTP3"/>
<sequence length="319" mass="34949">MTTIVNVLAVLGGLLATPHLCRIASFVWLYFLRPSSIRQYLHGPQDSTYAVVTGATDGIGKATAAELLRNGFNVILHGRNETKMKKVVEELRARVPERKDADVRYFIADASAGGQDFAKLVEPYRDLHVTLVYHNVGGGDMSGQRLDERTEENIHSLVNLNALFPLFLNRALLPQLRRSAKSGPVLVNFVGSVAGDIAPPRLAVYAAGKGFLESLTRGLDNDEQFFDGPTGVRYCYLAVAAVHSDNHEAPIATSFTTPTCERFAKCILDRAGCGRRRVAPYWVHGMMQYFIREVAGDGVVDKASAEQMQGLITQAKKGI</sequence>
<dbReference type="Gene3D" id="3.40.50.720">
    <property type="entry name" value="NAD(P)-binding Rossmann-like Domain"/>
    <property type="match status" value="1"/>
</dbReference>
<evidence type="ECO:0000313" key="4">
    <source>
        <dbReference type="Proteomes" id="UP000313359"/>
    </source>
</evidence>
<organism evidence="3 4">
    <name type="scientific">Lentinus tigrinus ALCF2SS1-6</name>
    <dbReference type="NCBI Taxonomy" id="1328759"/>
    <lineage>
        <taxon>Eukaryota</taxon>
        <taxon>Fungi</taxon>
        <taxon>Dikarya</taxon>
        <taxon>Basidiomycota</taxon>
        <taxon>Agaricomycotina</taxon>
        <taxon>Agaricomycetes</taxon>
        <taxon>Polyporales</taxon>
        <taxon>Polyporaceae</taxon>
        <taxon>Lentinus</taxon>
    </lineage>
</organism>
<dbReference type="GO" id="GO:0005783">
    <property type="term" value="C:endoplasmic reticulum"/>
    <property type="evidence" value="ECO:0007669"/>
    <property type="project" value="TreeGrafter"/>
</dbReference>
<name>A0A5C2RTP3_9APHY</name>
<comment type="similarity">
    <text evidence="1">Belongs to the short-chain dehydrogenases/reductases (SDR) family.</text>
</comment>
<dbReference type="EMBL" id="ML122307">
    <property type="protein sequence ID" value="RPD54339.1"/>
    <property type="molecule type" value="Genomic_DNA"/>
</dbReference>
<gene>
    <name evidence="3" type="ORF">L227DRAFT_556481</name>
</gene>
<dbReference type="PRINTS" id="PR00081">
    <property type="entry name" value="GDHRDH"/>
</dbReference>
<dbReference type="Pfam" id="PF00106">
    <property type="entry name" value="adh_short"/>
    <property type="match status" value="1"/>
</dbReference>
<dbReference type="STRING" id="1328759.A0A5C2RTP3"/>
<dbReference type="PANTHER" id="PTHR43899:SF13">
    <property type="entry name" value="RH59310P"/>
    <property type="match status" value="1"/>
</dbReference>
<dbReference type="PANTHER" id="PTHR43899">
    <property type="entry name" value="RH59310P"/>
    <property type="match status" value="1"/>
</dbReference>
<evidence type="ECO:0000256" key="1">
    <source>
        <dbReference type="ARBA" id="ARBA00006484"/>
    </source>
</evidence>
<dbReference type="Proteomes" id="UP000313359">
    <property type="component" value="Unassembled WGS sequence"/>
</dbReference>
<keyword evidence="2" id="KW-0560">Oxidoreductase</keyword>
<protein>
    <submittedName>
        <fullName evidence="3">NAD(P)-binding protein</fullName>
    </submittedName>
</protein>
<accession>A0A5C2RTP3</accession>
<evidence type="ECO:0000313" key="3">
    <source>
        <dbReference type="EMBL" id="RPD54339.1"/>
    </source>
</evidence>
<dbReference type="InterPro" id="IPR002347">
    <property type="entry name" value="SDR_fam"/>
</dbReference>
<proteinExistence type="inferred from homology"/>
<keyword evidence="4" id="KW-1185">Reference proteome</keyword>
<dbReference type="GO" id="GO:0016491">
    <property type="term" value="F:oxidoreductase activity"/>
    <property type="evidence" value="ECO:0007669"/>
    <property type="project" value="UniProtKB-KW"/>
</dbReference>
<dbReference type="SUPFAM" id="SSF51735">
    <property type="entry name" value="NAD(P)-binding Rossmann-fold domains"/>
    <property type="match status" value="1"/>
</dbReference>
<reference evidence="3" key="1">
    <citation type="journal article" date="2018" name="Genome Biol. Evol.">
        <title>Genomics and development of Lentinus tigrinus, a white-rot wood-decaying mushroom with dimorphic fruiting bodies.</title>
        <authorList>
            <person name="Wu B."/>
            <person name="Xu Z."/>
            <person name="Knudson A."/>
            <person name="Carlson A."/>
            <person name="Chen N."/>
            <person name="Kovaka S."/>
            <person name="LaButti K."/>
            <person name="Lipzen A."/>
            <person name="Pennachio C."/>
            <person name="Riley R."/>
            <person name="Schakwitz W."/>
            <person name="Umezawa K."/>
            <person name="Ohm R.A."/>
            <person name="Grigoriev I.V."/>
            <person name="Nagy L.G."/>
            <person name="Gibbons J."/>
            <person name="Hibbett D."/>
        </authorList>
    </citation>
    <scope>NUCLEOTIDE SEQUENCE [LARGE SCALE GENOMIC DNA]</scope>
    <source>
        <strain evidence="3">ALCF2SS1-6</strain>
    </source>
</reference>
<dbReference type="InterPro" id="IPR036291">
    <property type="entry name" value="NAD(P)-bd_dom_sf"/>
</dbReference>
<evidence type="ECO:0000256" key="2">
    <source>
        <dbReference type="ARBA" id="ARBA00023002"/>
    </source>
</evidence>
<dbReference type="InterPro" id="IPR051019">
    <property type="entry name" value="VLCFA-Steroid_DH"/>
</dbReference>
<dbReference type="OrthoDB" id="47007at2759"/>